<organism evidence="2 3">
    <name type="scientific">Undibacterium nitidum</name>
    <dbReference type="NCBI Taxonomy" id="2762298"/>
    <lineage>
        <taxon>Bacteria</taxon>
        <taxon>Pseudomonadati</taxon>
        <taxon>Pseudomonadota</taxon>
        <taxon>Betaproteobacteria</taxon>
        <taxon>Burkholderiales</taxon>
        <taxon>Oxalobacteraceae</taxon>
        <taxon>Undibacterium</taxon>
    </lineage>
</organism>
<comment type="caution">
    <text evidence="2">The sequence shown here is derived from an EMBL/GenBank/DDBJ whole genome shotgun (WGS) entry which is preliminary data.</text>
</comment>
<evidence type="ECO:0000256" key="1">
    <source>
        <dbReference type="SAM" id="SignalP"/>
    </source>
</evidence>
<evidence type="ECO:0000313" key="3">
    <source>
        <dbReference type="Proteomes" id="UP000627446"/>
    </source>
</evidence>
<dbReference type="EMBL" id="JACOFZ010000007">
    <property type="protein sequence ID" value="MBC3882795.1"/>
    <property type="molecule type" value="Genomic_DNA"/>
</dbReference>
<dbReference type="Proteomes" id="UP000627446">
    <property type="component" value="Unassembled WGS sequence"/>
</dbReference>
<gene>
    <name evidence="2" type="ORF">H8K36_15500</name>
</gene>
<protein>
    <submittedName>
        <fullName evidence="2">Uncharacterized protein</fullName>
    </submittedName>
</protein>
<feature type="chain" id="PRO_5037778908" evidence="1">
    <location>
        <begin position="16"/>
        <end position="154"/>
    </location>
</feature>
<proteinExistence type="predicted"/>
<keyword evidence="3" id="KW-1185">Reference proteome</keyword>
<feature type="signal peptide" evidence="1">
    <location>
        <begin position="1"/>
        <end position="15"/>
    </location>
</feature>
<sequence length="154" mass="17379">MFLSLLILVSLPVCASNQELCTNLSQFANSSIEGKPSFVELTTFWGVRKTGNTISIGEKSCSHDQSEGAKAFCTYLSRHSSTEFPEMNFRRILACLQGKDPFEPNVQVNLQDISINIYESSFLEKDLSVRLDHKRKSDGATMLIEVKRWPPEKE</sequence>
<dbReference type="RefSeq" id="WP_186917372.1">
    <property type="nucleotide sequence ID" value="NZ_JACOFZ010000007.1"/>
</dbReference>
<name>A0A923KME2_9BURK</name>
<evidence type="ECO:0000313" key="2">
    <source>
        <dbReference type="EMBL" id="MBC3882795.1"/>
    </source>
</evidence>
<reference evidence="2" key="1">
    <citation type="submission" date="2020-08" db="EMBL/GenBank/DDBJ databases">
        <title>Novel species isolated from subtropical streams in China.</title>
        <authorList>
            <person name="Lu H."/>
        </authorList>
    </citation>
    <scope>NUCLEOTIDE SEQUENCE</scope>
    <source>
        <strain evidence="2">LX22W</strain>
    </source>
</reference>
<keyword evidence="1" id="KW-0732">Signal</keyword>
<accession>A0A923KME2</accession>
<dbReference type="AlphaFoldDB" id="A0A923KME2"/>